<comment type="similarity">
    <text evidence="5">Belongs to the formate--tetrahydrofolate ligase family.</text>
</comment>
<keyword evidence="1 5" id="KW-0554">One-carbon metabolism</keyword>
<reference evidence="6 7" key="1">
    <citation type="submission" date="2012-06" db="EMBL/GenBank/DDBJ databases">
        <title>The complete chromosome of genome of Turneriella parva DSM 21527.</title>
        <authorList>
            <consortium name="US DOE Joint Genome Institute (JGI-PGF)"/>
            <person name="Lucas S."/>
            <person name="Han J."/>
            <person name="Lapidus A."/>
            <person name="Bruce D."/>
            <person name="Goodwin L."/>
            <person name="Pitluck S."/>
            <person name="Peters L."/>
            <person name="Kyrpides N."/>
            <person name="Mavromatis K."/>
            <person name="Ivanova N."/>
            <person name="Mikhailova N."/>
            <person name="Chertkov O."/>
            <person name="Detter J.C."/>
            <person name="Tapia R."/>
            <person name="Han C."/>
            <person name="Land M."/>
            <person name="Hauser L."/>
            <person name="Markowitz V."/>
            <person name="Cheng J.-F."/>
            <person name="Hugenholtz P."/>
            <person name="Woyke T."/>
            <person name="Wu D."/>
            <person name="Gronow S."/>
            <person name="Wellnitz S."/>
            <person name="Brambilla E."/>
            <person name="Klenk H.-P."/>
            <person name="Eisen J.A."/>
        </authorList>
    </citation>
    <scope>NUCLEOTIDE SEQUENCE [LARGE SCALE GENOMIC DNA]</scope>
    <source>
        <strain evidence="7">ATCC BAA-1111 / DSM 21527 / NCTC 11395 / H</strain>
    </source>
</reference>
<evidence type="ECO:0000313" key="6">
    <source>
        <dbReference type="EMBL" id="AFM12626.1"/>
    </source>
</evidence>
<dbReference type="SUPFAM" id="SSF52540">
    <property type="entry name" value="P-loop containing nucleoside triphosphate hydrolases"/>
    <property type="match status" value="1"/>
</dbReference>
<comment type="pathway">
    <text evidence="5">One-carbon metabolism; tetrahydrofolate interconversion.</text>
</comment>
<dbReference type="KEGG" id="tpx:Turpa_1979"/>
<dbReference type="HAMAP" id="MF_01543">
    <property type="entry name" value="FTHFS"/>
    <property type="match status" value="1"/>
</dbReference>
<dbReference type="AlphaFoldDB" id="I4B5R9"/>
<dbReference type="InterPro" id="IPR000559">
    <property type="entry name" value="Formate_THF_ligase"/>
</dbReference>
<dbReference type="STRING" id="869212.Turpa_1979"/>
<dbReference type="NCBIfam" id="NF010030">
    <property type="entry name" value="PRK13505.1"/>
    <property type="match status" value="1"/>
</dbReference>
<keyword evidence="3 5" id="KW-0547">Nucleotide-binding</keyword>
<evidence type="ECO:0000313" key="7">
    <source>
        <dbReference type="Proteomes" id="UP000006048"/>
    </source>
</evidence>
<keyword evidence="7" id="KW-1185">Reference proteome</keyword>
<comment type="catalytic activity">
    <reaction evidence="5">
        <text>(6S)-5,6,7,8-tetrahydrofolate + formate + ATP = (6R)-10-formyltetrahydrofolate + ADP + phosphate</text>
        <dbReference type="Rhea" id="RHEA:20221"/>
        <dbReference type="ChEBI" id="CHEBI:15740"/>
        <dbReference type="ChEBI" id="CHEBI:30616"/>
        <dbReference type="ChEBI" id="CHEBI:43474"/>
        <dbReference type="ChEBI" id="CHEBI:57453"/>
        <dbReference type="ChEBI" id="CHEBI:195366"/>
        <dbReference type="ChEBI" id="CHEBI:456216"/>
        <dbReference type="EC" id="6.3.4.3"/>
    </reaction>
</comment>
<organism evidence="6 7">
    <name type="scientific">Turneriella parva (strain ATCC BAA-1111 / DSM 21527 / NCTC 11395 / H)</name>
    <name type="common">Leptospira parva</name>
    <dbReference type="NCBI Taxonomy" id="869212"/>
    <lineage>
        <taxon>Bacteria</taxon>
        <taxon>Pseudomonadati</taxon>
        <taxon>Spirochaetota</taxon>
        <taxon>Spirochaetia</taxon>
        <taxon>Leptospirales</taxon>
        <taxon>Leptospiraceae</taxon>
        <taxon>Turneriella</taxon>
    </lineage>
</organism>
<dbReference type="Proteomes" id="UP000006048">
    <property type="component" value="Chromosome"/>
</dbReference>
<gene>
    <name evidence="5" type="primary">fhs</name>
    <name evidence="6" type="ordered locus">Turpa_1979</name>
</gene>
<dbReference type="PATRIC" id="fig|869212.3.peg.1983"/>
<dbReference type="Pfam" id="PF01268">
    <property type="entry name" value="FTHFS"/>
    <property type="match status" value="1"/>
</dbReference>
<dbReference type="GO" id="GO:0035999">
    <property type="term" value="P:tetrahydrofolate interconversion"/>
    <property type="evidence" value="ECO:0007669"/>
    <property type="project" value="UniProtKB-UniRule"/>
</dbReference>
<dbReference type="GO" id="GO:0004329">
    <property type="term" value="F:formate-tetrahydrofolate ligase activity"/>
    <property type="evidence" value="ECO:0007669"/>
    <property type="project" value="UniProtKB-UniRule"/>
</dbReference>
<accession>I4B5R9</accession>
<dbReference type="HOGENOM" id="CLU_003601_3_3_12"/>
<dbReference type="Gene3D" id="3.40.50.300">
    <property type="entry name" value="P-loop containing nucleotide triphosphate hydrolases"/>
    <property type="match status" value="1"/>
</dbReference>
<evidence type="ECO:0000256" key="4">
    <source>
        <dbReference type="ARBA" id="ARBA00022840"/>
    </source>
</evidence>
<dbReference type="EC" id="6.3.4.3" evidence="5"/>
<dbReference type="GO" id="GO:0005524">
    <property type="term" value="F:ATP binding"/>
    <property type="evidence" value="ECO:0007669"/>
    <property type="project" value="UniProtKB-UniRule"/>
</dbReference>
<protein>
    <recommendedName>
        <fullName evidence="5">Formate--tetrahydrofolate ligase</fullName>
        <ecNumber evidence="5">6.3.4.3</ecNumber>
    </recommendedName>
    <alternativeName>
        <fullName evidence="5">Formyltetrahydrofolate synthetase</fullName>
        <shortName evidence="5">FHS</shortName>
        <shortName evidence="5">FTHFS</shortName>
    </alternativeName>
</protein>
<keyword evidence="4 5" id="KW-0067">ATP-binding</keyword>
<evidence type="ECO:0000256" key="2">
    <source>
        <dbReference type="ARBA" id="ARBA00022598"/>
    </source>
</evidence>
<dbReference type="Gene3D" id="3.10.410.10">
    <property type="entry name" value="Formyltetrahydrofolate synthetase, domain 3"/>
    <property type="match status" value="1"/>
</dbReference>
<evidence type="ECO:0000256" key="1">
    <source>
        <dbReference type="ARBA" id="ARBA00022563"/>
    </source>
</evidence>
<dbReference type="EMBL" id="CP002959">
    <property type="protein sequence ID" value="AFM12626.1"/>
    <property type="molecule type" value="Genomic_DNA"/>
</dbReference>
<evidence type="ECO:0000256" key="3">
    <source>
        <dbReference type="ARBA" id="ARBA00022741"/>
    </source>
</evidence>
<evidence type="ECO:0000256" key="5">
    <source>
        <dbReference type="HAMAP-Rule" id="MF_01543"/>
    </source>
</evidence>
<sequence>MRTHDGKRIRELIERNSNIPPTCQTNSVLMAPVLKHIEEIAADIGIPADALTLYGRHKAKVPFSLYDAARAKQGKLILVTSTTPNKAGVGKTTTSVALGQGLRRLGKNAVVALREPSLGPVFGMKGGATGGGGSQVHPTADINLHFNGDFHAITSANNLIAALADNARYYDKGNDPLKKILWKRALDMNDRALRSIITGLDGNGGAQETGFDITAASEIMAILCLATDYDDLARRIDNVLVGHRVSGKPFLFSELASTGAVMALLKDAMHPNLVQSTEGVPVFVHGGPFANIAHGCNSIAATRLAMTYGDYAITEAGFGADLGAEKFLNIKCRNAGIEPAVTVIATTSISLKLHGGAAESEIRKANSAALKNGLKNLERHIANLQSFGQAVVVGYNRYDFDSADEIAMVKDWCGEHGTRFALNDGYAKGGEGATELANEVLSVIAQNESTPLRFTYELTEKPEDKLHKVVTHIYRGKSVSFSTRAKNTLARLAGTEAERYPVCIAKTQYSFSQDPVLVGVAENFNIHFEDIIVNSGAEFLVAVAGDMLRMPGLPKVPQAGKISVVKGEIEGLL</sequence>
<dbReference type="InterPro" id="IPR027417">
    <property type="entry name" value="P-loop_NTPase"/>
</dbReference>
<dbReference type="UniPathway" id="UPA00193"/>
<name>I4B5R9_TURPD</name>
<comment type="caution">
    <text evidence="5">Lacks conserved residue(s) required for the propagation of feature annotation.</text>
</comment>
<proteinExistence type="inferred from homology"/>
<dbReference type="Gene3D" id="3.30.1510.10">
    <property type="entry name" value="Domain 2, N(10)-formyltetrahydrofolate synthetase"/>
    <property type="match status" value="1"/>
</dbReference>
<keyword evidence="2 5" id="KW-0436">Ligase</keyword>